<feature type="compositionally biased region" description="Pro residues" evidence="2">
    <location>
        <begin position="26"/>
        <end position="41"/>
    </location>
</feature>
<name>A0A067GAJ4_CITSI</name>
<accession>A0A067GAJ4</accession>
<feature type="repeat" description="TPR" evidence="1">
    <location>
        <begin position="288"/>
        <end position="321"/>
    </location>
</feature>
<keyword evidence="4" id="KW-1185">Reference proteome</keyword>
<feature type="region of interest" description="Disordered" evidence="2">
    <location>
        <begin position="1"/>
        <end position="71"/>
    </location>
</feature>
<keyword evidence="1" id="KW-0802">TPR repeat</keyword>
<dbReference type="SMR" id="A0A067GAJ4"/>
<dbReference type="Pfam" id="PF13424">
    <property type="entry name" value="TPR_12"/>
    <property type="match status" value="2"/>
</dbReference>
<organism evidence="3 4">
    <name type="scientific">Citrus sinensis</name>
    <name type="common">Sweet orange</name>
    <name type="synonym">Citrus aurantium var. sinensis</name>
    <dbReference type="NCBI Taxonomy" id="2711"/>
    <lineage>
        <taxon>Eukaryota</taxon>
        <taxon>Viridiplantae</taxon>
        <taxon>Streptophyta</taxon>
        <taxon>Embryophyta</taxon>
        <taxon>Tracheophyta</taxon>
        <taxon>Spermatophyta</taxon>
        <taxon>Magnoliopsida</taxon>
        <taxon>eudicotyledons</taxon>
        <taxon>Gunneridae</taxon>
        <taxon>Pentapetalae</taxon>
        <taxon>rosids</taxon>
        <taxon>malvids</taxon>
        <taxon>Sapindales</taxon>
        <taxon>Rutaceae</taxon>
        <taxon>Aurantioideae</taxon>
        <taxon>Citrus</taxon>
    </lineage>
</organism>
<dbReference type="SMART" id="SM00028">
    <property type="entry name" value="TPR"/>
    <property type="match status" value="7"/>
</dbReference>
<proteinExistence type="predicted"/>
<dbReference type="Proteomes" id="UP000027120">
    <property type="component" value="Unassembled WGS sequence"/>
</dbReference>
<gene>
    <name evidence="3" type="ORF">CISIN_1g011858mg</name>
</gene>
<dbReference type="STRING" id="2711.A0A067GAJ4"/>
<sequence length="476" mass="51700">MPGLVSVKTPPDAPPPRITVPEPRPEPPTTPVPRPKPPSPSPSSRSKATPSPTQSRNKKPPPDFTDASLDNPDLGPFLLKLARDTIASGEGPSKALDYAIRASKSFERCAAAEAEPSLDYAMSLHVLAAIYCSLGKFEEAVPALEKAISVPDVTRGADHALAKFSGYMQLGDTCSMLGQVDRSIGCYEEGLKIQIEALGETDPRVGETCRYLAEAHVQAMQFDKAEELCKKTLEIHRAHSEPASLEESADRRLMALICEAKGDYEAALEHLVLASMAMIANGQDNEVAAIDVSIGNIYLSLCRFDEAVFSYQKALTVFKSSKGDNHPSVASVFVRLADLYHRTGKLRESKSYCENALRIYARPVPGTTAEEIAGGLTEISAIYESVDEPEEALKLLQRAMKLLEDKPGQQSTIAGIEARMGVMFYMVGRYEEARSSFESAIAKLRASGERKSAFFRSCVEPDGIGLCPVVQDRRGC</sequence>
<evidence type="ECO:0000313" key="3">
    <source>
        <dbReference type="EMBL" id="KDO76619.1"/>
    </source>
</evidence>
<dbReference type="InterPro" id="IPR011990">
    <property type="entry name" value="TPR-like_helical_dom_sf"/>
</dbReference>
<dbReference type="AlphaFoldDB" id="A0A067GAJ4"/>
<evidence type="ECO:0008006" key="5">
    <source>
        <dbReference type="Google" id="ProtNLM"/>
    </source>
</evidence>
<feature type="compositionally biased region" description="Low complexity" evidence="2">
    <location>
        <begin position="42"/>
        <end position="53"/>
    </location>
</feature>
<protein>
    <recommendedName>
        <fullName evidence="5">MalT-like TPR region domain-containing protein</fullName>
    </recommendedName>
</protein>
<dbReference type="PaxDb" id="2711-XP_006476340.1"/>
<evidence type="ECO:0000313" key="4">
    <source>
        <dbReference type="Proteomes" id="UP000027120"/>
    </source>
</evidence>
<dbReference type="EMBL" id="KK784881">
    <property type="protein sequence ID" value="KDO76619.1"/>
    <property type="molecule type" value="Genomic_DNA"/>
</dbReference>
<dbReference type="PANTHER" id="PTHR46284:SF2">
    <property type="entry name" value="PROTEIN KINESIN LIGHT CHAIN-RELATED 1"/>
    <property type="match status" value="1"/>
</dbReference>
<dbReference type="PANTHER" id="PTHR46284">
    <property type="entry name" value="PROTEIN KINESIN LIGHT CHAIN-RELATED 3"/>
    <property type="match status" value="1"/>
</dbReference>
<dbReference type="SUPFAM" id="SSF48452">
    <property type="entry name" value="TPR-like"/>
    <property type="match status" value="2"/>
</dbReference>
<reference evidence="3 4" key="1">
    <citation type="submission" date="2014-04" db="EMBL/GenBank/DDBJ databases">
        <authorList>
            <consortium name="International Citrus Genome Consortium"/>
            <person name="Gmitter F."/>
            <person name="Chen C."/>
            <person name="Farmerie W."/>
            <person name="Harkins T."/>
            <person name="Desany B."/>
            <person name="Mohiuddin M."/>
            <person name="Kodira C."/>
            <person name="Borodovsky M."/>
            <person name="Lomsadze A."/>
            <person name="Burns P."/>
            <person name="Jenkins J."/>
            <person name="Prochnik S."/>
            <person name="Shu S."/>
            <person name="Chapman J."/>
            <person name="Pitluck S."/>
            <person name="Schmutz J."/>
            <person name="Rokhsar D."/>
        </authorList>
    </citation>
    <scope>NUCLEOTIDE SEQUENCE</scope>
</reference>
<evidence type="ECO:0000256" key="1">
    <source>
        <dbReference type="PROSITE-ProRule" id="PRU00339"/>
    </source>
</evidence>
<dbReference type="InterPro" id="IPR019734">
    <property type="entry name" value="TPR_rpt"/>
</dbReference>
<dbReference type="Pfam" id="PF13374">
    <property type="entry name" value="TPR_10"/>
    <property type="match status" value="1"/>
</dbReference>
<dbReference type="eggNOG" id="KOG1840">
    <property type="taxonomic scope" value="Eukaryota"/>
</dbReference>
<dbReference type="PROSITE" id="PS50005">
    <property type="entry name" value="TPR"/>
    <property type="match status" value="1"/>
</dbReference>
<evidence type="ECO:0000256" key="2">
    <source>
        <dbReference type="SAM" id="MobiDB-lite"/>
    </source>
</evidence>
<dbReference type="Gene3D" id="1.25.40.10">
    <property type="entry name" value="Tetratricopeptide repeat domain"/>
    <property type="match status" value="2"/>
</dbReference>